<dbReference type="SUPFAM" id="SSF103473">
    <property type="entry name" value="MFS general substrate transporter"/>
    <property type="match status" value="1"/>
</dbReference>
<dbReference type="GO" id="GO:0015293">
    <property type="term" value="F:symporter activity"/>
    <property type="evidence" value="ECO:0007669"/>
    <property type="project" value="UniProtKB-KW"/>
</dbReference>
<feature type="transmembrane region" description="Helical" evidence="14">
    <location>
        <begin position="504"/>
        <end position="525"/>
    </location>
</feature>
<evidence type="ECO:0000256" key="7">
    <source>
        <dbReference type="ARBA" id="ARBA00022847"/>
    </source>
</evidence>
<dbReference type="InterPro" id="IPR036259">
    <property type="entry name" value="MFS_trans_sf"/>
</dbReference>
<feature type="transmembrane region" description="Helical" evidence="14">
    <location>
        <begin position="338"/>
        <end position="361"/>
    </location>
</feature>
<evidence type="ECO:0000256" key="14">
    <source>
        <dbReference type="SAM" id="Phobius"/>
    </source>
</evidence>
<dbReference type="InterPro" id="IPR011701">
    <property type="entry name" value="MFS"/>
</dbReference>
<evidence type="ECO:0000313" key="16">
    <source>
        <dbReference type="EMBL" id="GAB0199395.1"/>
    </source>
</evidence>
<dbReference type="FunFam" id="1.20.1250.20:FF:000060">
    <property type="entry name" value="Solute carrier family 17 member 3"/>
    <property type="match status" value="1"/>
</dbReference>
<organism evidence="16 17">
    <name type="scientific">Grus japonensis</name>
    <name type="common">Japanese crane</name>
    <name type="synonym">Red-crowned crane</name>
    <dbReference type="NCBI Taxonomy" id="30415"/>
    <lineage>
        <taxon>Eukaryota</taxon>
        <taxon>Metazoa</taxon>
        <taxon>Chordata</taxon>
        <taxon>Craniata</taxon>
        <taxon>Vertebrata</taxon>
        <taxon>Euteleostomi</taxon>
        <taxon>Archelosauria</taxon>
        <taxon>Archosauria</taxon>
        <taxon>Dinosauria</taxon>
        <taxon>Saurischia</taxon>
        <taxon>Theropoda</taxon>
        <taxon>Coelurosauria</taxon>
        <taxon>Aves</taxon>
        <taxon>Neognathae</taxon>
        <taxon>Neoaves</taxon>
        <taxon>Gruiformes</taxon>
        <taxon>Gruidae</taxon>
        <taxon>Grus</taxon>
    </lineage>
</organism>
<gene>
    <name evidence="16" type="ORF">GRJ2_002404900</name>
</gene>
<dbReference type="GO" id="GO:0006811">
    <property type="term" value="P:monoatomic ion transport"/>
    <property type="evidence" value="ECO:0007669"/>
    <property type="project" value="UniProtKB-KW"/>
</dbReference>
<dbReference type="InterPro" id="IPR020846">
    <property type="entry name" value="MFS_dom"/>
</dbReference>
<evidence type="ECO:0000256" key="8">
    <source>
        <dbReference type="ARBA" id="ARBA00022989"/>
    </source>
</evidence>
<evidence type="ECO:0000256" key="11">
    <source>
        <dbReference type="ARBA" id="ARBA00023180"/>
    </source>
</evidence>
<feature type="transmembrane region" description="Helical" evidence="14">
    <location>
        <begin position="222"/>
        <end position="242"/>
    </location>
</feature>
<dbReference type="Proteomes" id="UP001623348">
    <property type="component" value="Unassembled WGS sequence"/>
</dbReference>
<feature type="transmembrane region" description="Helical" evidence="14">
    <location>
        <begin position="249"/>
        <end position="269"/>
    </location>
</feature>
<proteinExistence type="inferred from homology"/>
<evidence type="ECO:0000256" key="5">
    <source>
        <dbReference type="ARBA" id="ARBA00022475"/>
    </source>
</evidence>
<comment type="similarity">
    <text evidence="3">Belongs to the major facilitator superfamily. Sodium/anion cotransporter family.</text>
</comment>
<feature type="transmembrane region" description="Helical" evidence="14">
    <location>
        <begin position="310"/>
        <end position="332"/>
    </location>
</feature>
<dbReference type="EMBL" id="BAAFJT010000023">
    <property type="protein sequence ID" value="GAB0199395.1"/>
    <property type="molecule type" value="Genomic_DNA"/>
</dbReference>
<evidence type="ECO:0000259" key="15">
    <source>
        <dbReference type="PROSITE" id="PS50850"/>
    </source>
</evidence>
<evidence type="ECO:0000256" key="2">
    <source>
        <dbReference type="ARBA" id="ARBA00004651"/>
    </source>
</evidence>
<feature type="transmembrane region" description="Helical" evidence="14">
    <location>
        <begin position="442"/>
        <end position="467"/>
    </location>
</feature>
<comment type="catalytic activity">
    <reaction evidence="12">
        <text>3 Na(+)(out) + phosphate(out) = 3 Na(+)(in) + phosphate(in)</text>
        <dbReference type="Rhea" id="RHEA:71255"/>
        <dbReference type="ChEBI" id="CHEBI:29101"/>
        <dbReference type="ChEBI" id="CHEBI:43474"/>
    </reaction>
</comment>
<evidence type="ECO:0000256" key="4">
    <source>
        <dbReference type="ARBA" id="ARBA00022448"/>
    </source>
</evidence>
<accession>A0ABC9XQX2</accession>
<dbReference type="Gene3D" id="1.20.1250.20">
    <property type="entry name" value="MFS general substrate transporter like domains"/>
    <property type="match status" value="2"/>
</dbReference>
<dbReference type="GO" id="GO:0016324">
    <property type="term" value="C:apical plasma membrane"/>
    <property type="evidence" value="ECO:0007669"/>
    <property type="project" value="UniProtKB-SubCell"/>
</dbReference>
<dbReference type="PANTHER" id="PTHR11662">
    <property type="entry name" value="SOLUTE CARRIER FAMILY 17"/>
    <property type="match status" value="1"/>
</dbReference>
<feature type="compositionally biased region" description="Polar residues" evidence="13">
    <location>
        <begin position="57"/>
        <end position="66"/>
    </location>
</feature>
<dbReference type="InterPro" id="IPR050382">
    <property type="entry name" value="MFS_Na/Anion_cotransporter"/>
</dbReference>
<evidence type="ECO:0000256" key="9">
    <source>
        <dbReference type="ARBA" id="ARBA00023065"/>
    </source>
</evidence>
<keyword evidence="7" id="KW-0769">Symport</keyword>
<keyword evidence="17" id="KW-1185">Reference proteome</keyword>
<keyword evidence="4" id="KW-0813">Transport</keyword>
<feature type="transmembrane region" description="Helical" evidence="14">
    <location>
        <begin position="158"/>
        <end position="185"/>
    </location>
</feature>
<evidence type="ECO:0000256" key="12">
    <source>
        <dbReference type="ARBA" id="ARBA00035839"/>
    </source>
</evidence>
<evidence type="ECO:0000256" key="10">
    <source>
        <dbReference type="ARBA" id="ARBA00023136"/>
    </source>
</evidence>
<dbReference type="FunFam" id="1.20.1250.20:FF:000003">
    <property type="entry name" value="Solute carrier family 17 member 3"/>
    <property type="match status" value="1"/>
</dbReference>
<keyword evidence="11" id="KW-0325">Glycoprotein</keyword>
<sequence>MTRARHGTGGGGVAWRGRDLWRRAVLEGAGRGLAAAWRDRRSSHSRSRFESRHCSIPRTSLKSQIPPQHVPVSRSPPRDTEPGDPTTLSVPSGLGKTPLPVGPNVILRRNGQQHCRQKRMQCHTNNMRAGDRPEAEQDEAPLLAQQPSSRTGLCSARYGLALVLHISLFMAYMLRVSLSIAIVAMTNSSHPHSWSGSAPHSSYPGFAQEAPMYNWSAETQGIVLSSFFYGYGLTQALGGYCSGLFGGKLILGSGLLLSSLLTLLVPKAAELGVSFLIGLQVLLGLAEGVIFPAQYTLWAKWAPPLERSRLMNIADAGCTFGTFFALLVAGIICQNLGWPFVFYIFGGVGCAWCFCWFLLVYEDPAHHPWISAGEQEYIVLALAHQSSSHGLSLPLVAMAKSLPLWAITIACFCTDWLFYMLLTSMPTFMSNVLHFDLGENGLLSSLPYVGNGLGHILAGLLADFFLARRVLGTAAVRKLFSALGMLLPAIFLVAVPYIRCNSTVVVVLLTLALTIISMTGAGININHIDIAPRYAGFLLGITNTFGIVAGIIAPTAIGLLISQDLQTGWRNAFFISAALNMFGLVFYLAFGSGTIQDWAREDTAVQ</sequence>
<feature type="region of interest" description="Disordered" evidence="13">
    <location>
        <begin position="39"/>
        <end position="139"/>
    </location>
</feature>
<name>A0ABC9XQX2_GRUJA</name>
<evidence type="ECO:0000256" key="1">
    <source>
        <dbReference type="ARBA" id="ARBA00004221"/>
    </source>
</evidence>
<keyword evidence="10 14" id="KW-0472">Membrane</keyword>
<comment type="subcellular location">
    <subcellularLocation>
        <location evidence="1">Apical cell membrane</location>
    </subcellularLocation>
    <subcellularLocation>
        <location evidence="2">Cell membrane</location>
        <topology evidence="2">Multi-pass membrane protein</topology>
    </subcellularLocation>
</comment>
<feature type="transmembrane region" description="Helical" evidence="14">
    <location>
        <begin position="275"/>
        <end position="298"/>
    </location>
</feature>
<keyword evidence="5" id="KW-1003">Cell membrane</keyword>
<comment type="caution">
    <text evidence="16">The sequence shown here is derived from an EMBL/GenBank/DDBJ whole genome shotgun (WGS) entry which is preliminary data.</text>
</comment>
<feature type="domain" description="Major facilitator superfamily (MFS) profile" evidence="15">
    <location>
        <begin position="160"/>
        <end position="595"/>
    </location>
</feature>
<evidence type="ECO:0000256" key="6">
    <source>
        <dbReference type="ARBA" id="ARBA00022692"/>
    </source>
</evidence>
<dbReference type="CDD" id="cd17318">
    <property type="entry name" value="MFS_SLC17"/>
    <property type="match status" value="1"/>
</dbReference>
<keyword evidence="8 14" id="KW-1133">Transmembrane helix</keyword>
<dbReference type="PROSITE" id="PS50850">
    <property type="entry name" value="MFS"/>
    <property type="match status" value="1"/>
</dbReference>
<dbReference type="Pfam" id="PF07690">
    <property type="entry name" value="MFS_1"/>
    <property type="match status" value="1"/>
</dbReference>
<feature type="transmembrane region" description="Helical" evidence="14">
    <location>
        <begin position="402"/>
        <end position="422"/>
    </location>
</feature>
<feature type="transmembrane region" description="Helical" evidence="14">
    <location>
        <begin position="537"/>
        <end position="561"/>
    </location>
</feature>
<evidence type="ECO:0000256" key="3">
    <source>
        <dbReference type="ARBA" id="ARBA00008586"/>
    </source>
</evidence>
<keyword evidence="9" id="KW-0406">Ion transport</keyword>
<dbReference type="AlphaFoldDB" id="A0ABC9XQX2"/>
<feature type="compositionally biased region" description="Basic and acidic residues" evidence="13">
    <location>
        <begin position="39"/>
        <end position="53"/>
    </location>
</feature>
<protein>
    <submittedName>
        <fullName evidence="16">Sodium-dependent phosphate transport protein 3-like</fullName>
    </submittedName>
</protein>
<feature type="transmembrane region" description="Helical" evidence="14">
    <location>
        <begin position="479"/>
        <end position="498"/>
    </location>
</feature>
<evidence type="ECO:0000256" key="13">
    <source>
        <dbReference type="SAM" id="MobiDB-lite"/>
    </source>
</evidence>
<feature type="transmembrane region" description="Helical" evidence="14">
    <location>
        <begin position="573"/>
        <end position="590"/>
    </location>
</feature>
<keyword evidence="6 14" id="KW-0812">Transmembrane</keyword>
<evidence type="ECO:0000313" key="17">
    <source>
        <dbReference type="Proteomes" id="UP001623348"/>
    </source>
</evidence>
<dbReference type="PANTHER" id="PTHR11662:SF284">
    <property type="entry name" value="SMALL INTESTINE URATE EXPORTER-RELATED"/>
    <property type="match status" value="1"/>
</dbReference>
<reference evidence="16 17" key="1">
    <citation type="submission" date="2024-06" db="EMBL/GenBank/DDBJ databases">
        <title>The draft genome of Grus japonensis, version 3.</title>
        <authorList>
            <person name="Nabeshima K."/>
            <person name="Suzuki S."/>
            <person name="Onuma M."/>
        </authorList>
    </citation>
    <scope>NUCLEOTIDE SEQUENCE [LARGE SCALE GENOMIC DNA]</scope>
    <source>
        <strain evidence="16 17">451A</strain>
    </source>
</reference>